<sequence length="124" mass="14271">MVSSQEIKCASKFGPHLPSVWLSVGSPIRSLLKPRIYIIPPPTRRSDLVPPQLACWQFIFWFDPVCSNREYTLIPANETIYLLRTEIMFPRLLEAEITITGLKYHAHLSSEWTSIRKSEAKRAS</sequence>
<gene>
    <name evidence="1" type="ORF">AVEN_28180_1</name>
</gene>
<evidence type="ECO:0000313" key="2">
    <source>
        <dbReference type="Proteomes" id="UP000499080"/>
    </source>
</evidence>
<proteinExistence type="predicted"/>
<protein>
    <submittedName>
        <fullName evidence="1">Uncharacterized protein</fullName>
    </submittedName>
</protein>
<keyword evidence="2" id="KW-1185">Reference proteome</keyword>
<reference evidence="1 2" key="1">
    <citation type="journal article" date="2019" name="Sci. Rep.">
        <title>Orb-weaving spider Araneus ventricosus genome elucidates the spidroin gene catalogue.</title>
        <authorList>
            <person name="Kono N."/>
            <person name="Nakamura H."/>
            <person name="Ohtoshi R."/>
            <person name="Moran D.A.P."/>
            <person name="Shinohara A."/>
            <person name="Yoshida Y."/>
            <person name="Fujiwara M."/>
            <person name="Mori M."/>
            <person name="Tomita M."/>
            <person name="Arakawa K."/>
        </authorList>
    </citation>
    <scope>NUCLEOTIDE SEQUENCE [LARGE SCALE GENOMIC DNA]</scope>
</reference>
<name>A0A4Y2IBR5_ARAVE</name>
<comment type="caution">
    <text evidence="1">The sequence shown here is derived from an EMBL/GenBank/DDBJ whole genome shotgun (WGS) entry which is preliminary data.</text>
</comment>
<dbReference type="AlphaFoldDB" id="A0A4Y2IBR5"/>
<dbReference type="EMBL" id="BGPR01002530">
    <property type="protein sequence ID" value="GBM74980.1"/>
    <property type="molecule type" value="Genomic_DNA"/>
</dbReference>
<evidence type="ECO:0000313" key="1">
    <source>
        <dbReference type="EMBL" id="GBM74980.1"/>
    </source>
</evidence>
<dbReference type="Proteomes" id="UP000499080">
    <property type="component" value="Unassembled WGS sequence"/>
</dbReference>
<accession>A0A4Y2IBR5</accession>
<organism evidence="1 2">
    <name type="scientific">Araneus ventricosus</name>
    <name type="common">Orbweaver spider</name>
    <name type="synonym">Epeira ventricosa</name>
    <dbReference type="NCBI Taxonomy" id="182803"/>
    <lineage>
        <taxon>Eukaryota</taxon>
        <taxon>Metazoa</taxon>
        <taxon>Ecdysozoa</taxon>
        <taxon>Arthropoda</taxon>
        <taxon>Chelicerata</taxon>
        <taxon>Arachnida</taxon>
        <taxon>Araneae</taxon>
        <taxon>Araneomorphae</taxon>
        <taxon>Entelegynae</taxon>
        <taxon>Araneoidea</taxon>
        <taxon>Araneidae</taxon>
        <taxon>Araneus</taxon>
    </lineage>
</organism>